<proteinExistence type="predicted"/>
<dbReference type="EC" id="6.1.1.14" evidence="1"/>
<keyword evidence="1" id="KW-0436">Ligase</keyword>
<dbReference type="Proteomes" id="UP000827976">
    <property type="component" value="Chromosome 13"/>
</dbReference>
<name>A0ACB7UYH8_DIOAL</name>
<comment type="caution">
    <text evidence="1">The sequence shown here is derived from an EMBL/GenBank/DDBJ whole genome shotgun (WGS) entry which is preliminary data.</text>
</comment>
<keyword evidence="2" id="KW-1185">Reference proteome</keyword>
<gene>
    <name evidence="1" type="ORF">IHE45_13G054300</name>
</gene>
<reference evidence="2" key="1">
    <citation type="journal article" date="2022" name="Nat. Commun.">
        <title>Chromosome evolution and the genetic basis of agronomically important traits in greater yam.</title>
        <authorList>
            <person name="Bredeson J.V."/>
            <person name="Lyons J.B."/>
            <person name="Oniyinde I.O."/>
            <person name="Okereke N.R."/>
            <person name="Kolade O."/>
            <person name="Nnabue I."/>
            <person name="Nwadili C.O."/>
            <person name="Hribova E."/>
            <person name="Parker M."/>
            <person name="Nwogha J."/>
            <person name="Shu S."/>
            <person name="Carlson J."/>
            <person name="Kariba R."/>
            <person name="Muthemba S."/>
            <person name="Knop K."/>
            <person name="Barton G.J."/>
            <person name="Sherwood A.V."/>
            <person name="Lopez-Montes A."/>
            <person name="Asiedu R."/>
            <person name="Jamnadass R."/>
            <person name="Muchugi A."/>
            <person name="Goodstein D."/>
            <person name="Egesi C.N."/>
            <person name="Featherston J."/>
            <person name="Asfaw A."/>
            <person name="Simpson G.G."/>
            <person name="Dolezel J."/>
            <person name="Hendre P.S."/>
            <person name="Van Deynze A."/>
            <person name="Kumar P.L."/>
            <person name="Obidiegwu J.E."/>
            <person name="Bhattacharjee R."/>
            <person name="Rokhsar D.S."/>
        </authorList>
    </citation>
    <scope>NUCLEOTIDE SEQUENCE [LARGE SCALE GENOMIC DNA]</scope>
    <source>
        <strain evidence="2">cv. TDa95/00328</strain>
    </source>
</reference>
<accession>A0ACB7UYH8</accession>
<protein>
    <submittedName>
        <fullName evidence="1">Glycine--tRNA ligase protein</fullName>
        <ecNumber evidence="1">6.1.1.14</ecNumber>
    </submittedName>
</protein>
<sequence>MQKHQRYFHLIDDLSNKLLPYFIAVANGVIDKVVVTEGNEAVLRLDIQMKFSEFRRELSSGIHFHVRRN</sequence>
<dbReference type="EMBL" id="CM037023">
    <property type="protein sequence ID" value="KAH7665766.1"/>
    <property type="molecule type" value="Genomic_DNA"/>
</dbReference>
<organism evidence="1 2">
    <name type="scientific">Dioscorea alata</name>
    <name type="common">Purple yam</name>
    <dbReference type="NCBI Taxonomy" id="55571"/>
    <lineage>
        <taxon>Eukaryota</taxon>
        <taxon>Viridiplantae</taxon>
        <taxon>Streptophyta</taxon>
        <taxon>Embryophyta</taxon>
        <taxon>Tracheophyta</taxon>
        <taxon>Spermatophyta</taxon>
        <taxon>Magnoliopsida</taxon>
        <taxon>Liliopsida</taxon>
        <taxon>Dioscoreales</taxon>
        <taxon>Dioscoreaceae</taxon>
        <taxon>Dioscorea</taxon>
    </lineage>
</organism>
<evidence type="ECO:0000313" key="2">
    <source>
        <dbReference type="Proteomes" id="UP000827976"/>
    </source>
</evidence>
<evidence type="ECO:0000313" key="1">
    <source>
        <dbReference type="EMBL" id="KAH7665766.1"/>
    </source>
</evidence>